<sequence length="151" mass="16806">MATDPSLVTEARKLRYQQLQENRRAAGNLQAEYGRWLIASLLLVHGASILLLAQSPARVADILPVVYWWHIAGLILAFVCGFLAWMNCGYFIALYDDVSPEMIYNDESWPKFDQAVLTKINLTFRGSVIAGMMSVGCLLGAAIAAYRHMVP</sequence>
<protein>
    <submittedName>
        <fullName evidence="2">Uncharacterized protein</fullName>
    </submittedName>
</protein>
<evidence type="ECO:0000313" key="2">
    <source>
        <dbReference type="EMBL" id="MCZ8548704.1"/>
    </source>
</evidence>
<dbReference type="RefSeq" id="WP_269908952.1">
    <property type="nucleotide sequence ID" value="NZ_JAPFQA010000037.1"/>
</dbReference>
<feature type="transmembrane region" description="Helical" evidence="1">
    <location>
        <begin position="33"/>
        <end position="53"/>
    </location>
</feature>
<feature type="transmembrane region" description="Helical" evidence="1">
    <location>
        <begin position="65"/>
        <end position="92"/>
    </location>
</feature>
<keyword evidence="1" id="KW-1133">Transmembrane helix</keyword>
<keyword evidence="1" id="KW-0472">Membrane</keyword>
<organism evidence="2 3">
    <name type="scientific">Mesorhizobium qingshengii</name>
    <dbReference type="NCBI Taxonomy" id="1165689"/>
    <lineage>
        <taxon>Bacteria</taxon>
        <taxon>Pseudomonadati</taxon>
        <taxon>Pseudomonadota</taxon>
        <taxon>Alphaproteobacteria</taxon>
        <taxon>Hyphomicrobiales</taxon>
        <taxon>Phyllobacteriaceae</taxon>
        <taxon>Mesorhizobium</taxon>
    </lineage>
</organism>
<reference evidence="2" key="1">
    <citation type="submission" date="2022-11" db="EMBL/GenBank/DDBJ databases">
        <authorList>
            <person name="Coimbra C."/>
        </authorList>
    </citation>
    <scope>NUCLEOTIDE SEQUENCE</scope>
    <source>
        <strain evidence="2">Jales19</strain>
    </source>
</reference>
<dbReference type="EMBL" id="JAPFQA010000037">
    <property type="protein sequence ID" value="MCZ8548704.1"/>
    <property type="molecule type" value="Genomic_DNA"/>
</dbReference>
<evidence type="ECO:0000256" key="1">
    <source>
        <dbReference type="SAM" id="Phobius"/>
    </source>
</evidence>
<keyword evidence="3" id="KW-1185">Reference proteome</keyword>
<comment type="caution">
    <text evidence="2">The sequence shown here is derived from an EMBL/GenBank/DDBJ whole genome shotgun (WGS) entry which is preliminary data.</text>
</comment>
<proteinExistence type="predicted"/>
<evidence type="ECO:0000313" key="3">
    <source>
        <dbReference type="Proteomes" id="UP001152178"/>
    </source>
</evidence>
<accession>A0ABT4R4M5</accession>
<dbReference type="Proteomes" id="UP001152178">
    <property type="component" value="Unassembled WGS sequence"/>
</dbReference>
<feature type="transmembrane region" description="Helical" evidence="1">
    <location>
        <begin position="127"/>
        <end position="146"/>
    </location>
</feature>
<gene>
    <name evidence="2" type="ORF">OOJ09_31505</name>
</gene>
<keyword evidence="1" id="KW-0812">Transmembrane</keyword>
<name>A0ABT4R4M5_9HYPH</name>